<dbReference type="PANTHER" id="PTHR30290">
    <property type="entry name" value="PERIPLASMIC BINDING COMPONENT OF ABC TRANSPORTER"/>
    <property type="match status" value="1"/>
</dbReference>
<dbReference type="InterPro" id="IPR000914">
    <property type="entry name" value="SBP_5_dom"/>
</dbReference>
<feature type="domain" description="Solute-binding protein family 5" evidence="5">
    <location>
        <begin position="96"/>
        <end position="426"/>
    </location>
</feature>
<dbReference type="SUPFAM" id="SSF53850">
    <property type="entry name" value="Periplasmic binding protein-like II"/>
    <property type="match status" value="1"/>
</dbReference>
<dbReference type="Gene3D" id="3.90.76.10">
    <property type="entry name" value="Dipeptide-binding Protein, Domain 1"/>
    <property type="match status" value="1"/>
</dbReference>
<evidence type="ECO:0000256" key="1">
    <source>
        <dbReference type="ARBA" id="ARBA00005695"/>
    </source>
</evidence>
<dbReference type="Pfam" id="PF00496">
    <property type="entry name" value="SBP_bac_5"/>
    <property type="match status" value="1"/>
</dbReference>
<organism evidence="6 7">
    <name type="scientific">Paenibacillus filicis</name>
    <dbReference type="NCBI Taxonomy" id="669464"/>
    <lineage>
        <taxon>Bacteria</taxon>
        <taxon>Bacillati</taxon>
        <taxon>Bacillota</taxon>
        <taxon>Bacilli</taxon>
        <taxon>Bacillales</taxon>
        <taxon>Paenibacillaceae</taxon>
        <taxon>Paenibacillus</taxon>
    </lineage>
</organism>
<dbReference type="InterPro" id="IPR030678">
    <property type="entry name" value="Peptide/Ni-bd"/>
</dbReference>
<gene>
    <name evidence="6" type="ORF">WMW72_08315</name>
</gene>
<keyword evidence="7" id="KW-1185">Reference proteome</keyword>
<dbReference type="RefSeq" id="WP_341414964.1">
    <property type="nucleotide sequence ID" value="NZ_JBBPCC010000004.1"/>
</dbReference>
<dbReference type="PANTHER" id="PTHR30290:SF9">
    <property type="entry name" value="OLIGOPEPTIDE-BINDING PROTEIN APPA"/>
    <property type="match status" value="1"/>
</dbReference>
<dbReference type="PIRSF" id="PIRSF002741">
    <property type="entry name" value="MppA"/>
    <property type="match status" value="1"/>
</dbReference>
<dbReference type="PROSITE" id="PS51257">
    <property type="entry name" value="PROKAR_LIPOPROTEIN"/>
    <property type="match status" value="1"/>
</dbReference>
<evidence type="ECO:0000259" key="5">
    <source>
        <dbReference type="Pfam" id="PF00496"/>
    </source>
</evidence>
<keyword evidence="2" id="KW-0813">Transport</keyword>
<keyword evidence="3 4" id="KW-0732">Signal</keyword>
<comment type="caution">
    <text evidence="6">The sequence shown here is derived from an EMBL/GenBank/DDBJ whole genome shotgun (WGS) entry which is preliminary data.</text>
</comment>
<dbReference type="Proteomes" id="UP001469365">
    <property type="component" value="Unassembled WGS sequence"/>
</dbReference>
<proteinExistence type="inferred from homology"/>
<accession>A0ABU9DGD4</accession>
<evidence type="ECO:0000256" key="2">
    <source>
        <dbReference type="ARBA" id="ARBA00022448"/>
    </source>
</evidence>
<feature type="signal peptide" evidence="4">
    <location>
        <begin position="1"/>
        <end position="29"/>
    </location>
</feature>
<sequence length="525" mass="57987">MKSLLKSGIIVFSIFLFMALTGCSVAKQAANNKNEQQSQGQGATAEAKTESRKLVVDLANESANLDPGLQYNFDSYAVYRNIFDNLIHRDPKTNSFVPWVAESWKQDSPTEWTFKLRSDIKFHNGDPLTAEDAAFSIQRILDKEFRSPQFANFNMIASAKAEGNDLKITTNGPSPTLLTQLVNLSIVPQKYVKEKGNDQFNLNPVGSGAYQFDSWAKGTQISLKANASYWGGKPEIPAIEYRFVPNPASRVADLQSGKADFVSAISPDDVENIKSKSDLQVFSTPTERVAYLAFNMATDTPTKSSKVNQAIAYGINYESLITSLLHGFGKPVTQVLTPLSFGYDPSISGYSYNPEKAKALLSEAGYASGLTLDFATSPSFDQRIVQAIQGDLDKIGIKVNIASTDHATYLKKVQDPARKWGNIRMGIWSCACMDADGTILPLFRTGTIWSSYSNPAFDQAVDAARATTDEAVRKDNYKKAFNVLQQDVPGIGLYQAYALYGASKKLQWQPDPQENFFVKDMKWIK</sequence>
<comment type="similarity">
    <text evidence="1">Belongs to the bacterial solute-binding protein 5 family.</text>
</comment>
<protein>
    <submittedName>
        <fullName evidence="6">ABC transporter substrate-binding protein</fullName>
    </submittedName>
</protein>
<evidence type="ECO:0000313" key="7">
    <source>
        <dbReference type="Proteomes" id="UP001469365"/>
    </source>
</evidence>
<name>A0ABU9DGD4_9BACL</name>
<feature type="chain" id="PRO_5047457060" evidence="4">
    <location>
        <begin position="30"/>
        <end position="525"/>
    </location>
</feature>
<dbReference type="Gene3D" id="3.10.105.10">
    <property type="entry name" value="Dipeptide-binding Protein, Domain 3"/>
    <property type="match status" value="1"/>
</dbReference>
<dbReference type="InterPro" id="IPR039424">
    <property type="entry name" value="SBP_5"/>
</dbReference>
<dbReference type="Gene3D" id="3.40.190.10">
    <property type="entry name" value="Periplasmic binding protein-like II"/>
    <property type="match status" value="1"/>
</dbReference>
<evidence type="ECO:0000256" key="4">
    <source>
        <dbReference type="SAM" id="SignalP"/>
    </source>
</evidence>
<reference evidence="6 7" key="1">
    <citation type="submission" date="2024-04" db="EMBL/GenBank/DDBJ databases">
        <title>draft genome sequnece of Paenibacillus filicis.</title>
        <authorList>
            <person name="Kim D.-U."/>
        </authorList>
    </citation>
    <scope>NUCLEOTIDE SEQUENCE [LARGE SCALE GENOMIC DNA]</scope>
    <source>
        <strain evidence="6 7">KACC14197</strain>
    </source>
</reference>
<evidence type="ECO:0000313" key="6">
    <source>
        <dbReference type="EMBL" id="MEK8127900.1"/>
    </source>
</evidence>
<dbReference type="EMBL" id="JBBPCC010000004">
    <property type="protein sequence ID" value="MEK8127900.1"/>
    <property type="molecule type" value="Genomic_DNA"/>
</dbReference>
<evidence type="ECO:0000256" key="3">
    <source>
        <dbReference type="ARBA" id="ARBA00022729"/>
    </source>
</evidence>